<dbReference type="SUPFAM" id="SSF52172">
    <property type="entry name" value="CheY-like"/>
    <property type="match status" value="1"/>
</dbReference>
<dbReference type="GO" id="GO:0009881">
    <property type="term" value="F:photoreceptor activity"/>
    <property type="evidence" value="ECO:0007669"/>
    <property type="project" value="UniProtKB-KW"/>
</dbReference>
<dbReference type="InterPro" id="IPR001789">
    <property type="entry name" value="Sig_transdc_resp-reg_receiver"/>
</dbReference>
<dbReference type="GO" id="GO:0000160">
    <property type="term" value="P:phosphorelay signal transduction system"/>
    <property type="evidence" value="ECO:0000318"/>
    <property type="project" value="GO_Central"/>
</dbReference>
<sequence>MFLETGYKRVGALRTTWGGPFPAMENRSPRVADDGDHQRAAVEFVMELAGQHTVPVSEKIVGCHSLLHGDEIPVPMFNVDFDMRCLLWNKRAADLTGWTESEIFAMPRFLDVLFGVPSSRRRNLGECILKGALDDQRNSQEVWDLKTKWGHDIKVLVSASPPGVGKRAVSGTICVIMPIGAPETKESGFEVNCNVKAVDEVSHLDLEDDELSNDGGSPRDSEDQFLAALEQPPSPYSDKGVCSMEMFAAQRNIFADQVRMQLEGEGTSVCSQDWCKSDQGSQSMVVNVGSVLEPSSLTRARVMVVDPRQRGRKSLTLMLERCGFEVSCACSGTEAKWRFEQSMQDPEGFSVIFVSLSLARSENYSLVREIRRKEQSEPGNSCLTTPVLIVAVTDVDRWDMSSMECLKQRDAEAGVDAVISCPSRVQQLRDTLTTLGVSIDHLDYANKSPRAAFASWNNPLVLAR</sequence>
<accession>A0A2K1L832</accession>
<dbReference type="AlphaFoldDB" id="A0A2K1L832"/>
<dbReference type="EnsemblPlants" id="Pp3c1_13570V3.1">
    <property type="protein sequence ID" value="Pp3c1_13570V3.1"/>
    <property type="gene ID" value="Pp3c1_13570"/>
</dbReference>
<evidence type="ECO:0000313" key="8">
    <source>
        <dbReference type="EMBL" id="PNR62196.1"/>
    </source>
</evidence>
<dbReference type="OrthoDB" id="10266508at2759"/>
<dbReference type="EnsemblPlants" id="Pp3c1_13570V3.4">
    <property type="protein sequence ID" value="Pp3c1_13570V3.4"/>
    <property type="gene ID" value="Pp3c1_13570"/>
</dbReference>
<evidence type="ECO:0000256" key="2">
    <source>
        <dbReference type="ARBA" id="ARBA00022606"/>
    </source>
</evidence>
<dbReference type="EMBL" id="ABEU02000001">
    <property type="protein sequence ID" value="PNR62196.1"/>
    <property type="molecule type" value="Genomic_DNA"/>
</dbReference>
<dbReference type="SUPFAM" id="SSF55785">
    <property type="entry name" value="PYP-like sensor domain (PAS domain)"/>
    <property type="match status" value="1"/>
</dbReference>
<reference evidence="8 10" key="1">
    <citation type="journal article" date="2008" name="Science">
        <title>The Physcomitrella genome reveals evolutionary insights into the conquest of land by plants.</title>
        <authorList>
            <person name="Rensing S."/>
            <person name="Lang D."/>
            <person name="Zimmer A."/>
            <person name="Terry A."/>
            <person name="Salamov A."/>
            <person name="Shapiro H."/>
            <person name="Nishiyama T."/>
            <person name="Perroud P.-F."/>
            <person name="Lindquist E."/>
            <person name="Kamisugi Y."/>
            <person name="Tanahashi T."/>
            <person name="Sakakibara K."/>
            <person name="Fujita T."/>
            <person name="Oishi K."/>
            <person name="Shin-I T."/>
            <person name="Kuroki Y."/>
            <person name="Toyoda A."/>
            <person name="Suzuki Y."/>
            <person name="Hashimoto A."/>
            <person name="Yamaguchi K."/>
            <person name="Sugano A."/>
            <person name="Kohara Y."/>
            <person name="Fujiyama A."/>
            <person name="Anterola A."/>
            <person name="Aoki S."/>
            <person name="Ashton N."/>
            <person name="Barbazuk W.B."/>
            <person name="Barker E."/>
            <person name="Bennetzen J."/>
            <person name="Bezanilla M."/>
            <person name="Blankenship R."/>
            <person name="Cho S.H."/>
            <person name="Dutcher S."/>
            <person name="Estelle M."/>
            <person name="Fawcett J.A."/>
            <person name="Gundlach H."/>
            <person name="Hanada K."/>
            <person name="Heyl A."/>
            <person name="Hicks K.A."/>
            <person name="Hugh J."/>
            <person name="Lohr M."/>
            <person name="Mayer K."/>
            <person name="Melkozernov A."/>
            <person name="Murata T."/>
            <person name="Nelson D."/>
            <person name="Pils B."/>
            <person name="Prigge M."/>
            <person name="Reiss B."/>
            <person name="Renner T."/>
            <person name="Rombauts S."/>
            <person name="Rushton P."/>
            <person name="Sanderfoot A."/>
            <person name="Schween G."/>
            <person name="Shiu S.-H."/>
            <person name="Stueber K."/>
            <person name="Theodoulou F.L."/>
            <person name="Tu H."/>
            <person name="Van de Peer Y."/>
            <person name="Verrier P.J."/>
            <person name="Waters E."/>
            <person name="Wood A."/>
            <person name="Yang L."/>
            <person name="Cove D."/>
            <person name="Cuming A."/>
            <person name="Hasebe M."/>
            <person name="Lucas S."/>
            <person name="Mishler D.B."/>
            <person name="Reski R."/>
            <person name="Grigoriev I."/>
            <person name="Quatrano R.S."/>
            <person name="Boore J.L."/>
        </authorList>
    </citation>
    <scope>NUCLEOTIDE SEQUENCE [LARGE SCALE GENOMIC DNA]</scope>
    <source>
        <strain evidence="9 10">cv. Gransden 2004</strain>
    </source>
</reference>
<keyword evidence="4" id="KW-0675">Receptor</keyword>
<keyword evidence="1" id="KW-0600">Photoreceptor protein</keyword>
<dbReference type="PROSITE" id="PS50110">
    <property type="entry name" value="RESPONSE_REGULATORY"/>
    <property type="match status" value="1"/>
</dbReference>
<dbReference type="GO" id="GO:0000156">
    <property type="term" value="F:phosphorelay response regulator activity"/>
    <property type="evidence" value="ECO:0000318"/>
    <property type="project" value="GO_Central"/>
</dbReference>
<dbReference type="PaxDb" id="3218-PP1S86_103V6.1"/>
<gene>
    <name evidence="9" type="primary">LOC112289053</name>
    <name evidence="8" type="ORF">PHYPA_000620</name>
</gene>
<feature type="domain" description="PAS" evidence="7">
    <location>
        <begin position="70"/>
        <end position="113"/>
    </location>
</feature>
<dbReference type="GeneID" id="112289053"/>
<dbReference type="Pfam" id="PF00989">
    <property type="entry name" value="PAS"/>
    <property type="match status" value="1"/>
</dbReference>
<dbReference type="Gene3D" id="3.30.450.20">
    <property type="entry name" value="PAS domain"/>
    <property type="match status" value="1"/>
</dbReference>
<evidence type="ECO:0000259" key="7">
    <source>
        <dbReference type="PROSITE" id="PS50112"/>
    </source>
</evidence>
<organism evidence="8">
    <name type="scientific">Physcomitrium patens</name>
    <name type="common">Spreading-leaved earth moss</name>
    <name type="synonym">Physcomitrella patens</name>
    <dbReference type="NCBI Taxonomy" id="3218"/>
    <lineage>
        <taxon>Eukaryota</taxon>
        <taxon>Viridiplantae</taxon>
        <taxon>Streptophyta</taxon>
        <taxon>Embryophyta</taxon>
        <taxon>Bryophyta</taxon>
        <taxon>Bryophytina</taxon>
        <taxon>Bryopsida</taxon>
        <taxon>Funariidae</taxon>
        <taxon>Funariales</taxon>
        <taxon>Funariaceae</taxon>
        <taxon>Physcomitrium</taxon>
    </lineage>
</organism>
<dbReference type="Gramene" id="Pp3c1_13570V3.4">
    <property type="protein sequence ID" value="Pp3c1_13570V3.4"/>
    <property type="gene ID" value="Pp3c1_13570"/>
</dbReference>
<dbReference type="GO" id="GO:0006355">
    <property type="term" value="P:regulation of DNA-templated transcription"/>
    <property type="evidence" value="ECO:0007669"/>
    <property type="project" value="InterPro"/>
</dbReference>
<evidence type="ECO:0000256" key="5">
    <source>
        <dbReference type="PROSITE-ProRule" id="PRU00169"/>
    </source>
</evidence>
<comment type="caution">
    <text evidence="5">Lacks conserved residue(s) required for the propagation of feature annotation.</text>
</comment>
<dbReference type="PANTHER" id="PTHR43228">
    <property type="entry name" value="TWO-COMPONENT RESPONSE REGULATOR"/>
    <property type="match status" value="1"/>
</dbReference>
<reference evidence="9" key="3">
    <citation type="submission" date="2020-12" db="UniProtKB">
        <authorList>
            <consortium name="EnsemblPlants"/>
        </authorList>
    </citation>
    <scope>IDENTIFICATION</scope>
</reference>
<dbReference type="PANTHER" id="PTHR43228:SF1">
    <property type="entry name" value="TWO-COMPONENT RESPONSE REGULATOR ARR22"/>
    <property type="match status" value="1"/>
</dbReference>
<keyword evidence="2" id="KW-0716">Sensory transduction</keyword>
<dbReference type="CDD" id="cd00130">
    <property type="entry name" value="PAS"/>
    <property type="match status" value="1"/>
</dbReference>
<dbReference type="Gramene" id="Pp3c1_13570V3.1">
    <property type="protein sequence ID" value="Pp3c1_13570V3.1"/>
    <property type="gene ID" value="Pp3c1_13570"/>
</dbReference>
<proteinExistence type="predicted"/>
<evidence type="ECO:0000256" key="1">
    <source>
        <dbReference type="ARBA" id="ARBA00022543"/>
    </source>
</evidence>
<keyword evidence="10" id="KW-1185">Reference proteome</keyword>
<dbReference type="Proteomes" id="UP000006727">
    <property type="component" value="Chromosome 1"/>
</dbReference>
<dbReference type="InterPro" id="IPR011006">
    <property type="entry name" value="CheY-like_superfamily"/>
</dbReference>
<dbReference type="InterPro" id="IPR035965">
    <property type="entry name" value="PAS-like_dom_sf"/>
</dbReference>
<protein>
    <recommendedName>
        <fullName evidence="11">Response regulatory domain-containing protein</fullName>
    </recommendedName>
</protein>
<reference evidence="8 10" key="2">
    <citation type="journal article" date="2018" name="Plant J.">
        <title>The Physcomitrella patens chromosome-scale assembly reveals moss genome structure and evolution.</title>
        <authorList>
            <person name="Lang D."/>
            <person name="Ullrich K.K."/>
            <person name="Murat F."/>
            <person name="Fuchs J."/>
            <person name="Jenkins J."/>
            <person name="Haas F.B."/>
            <person name="Piednoel M."/>
            <person name="Gundlach H."/>
            <person name="Van Bel M."/>
            <person name="Meyberg R."/>
            <person name="Vives C."/>
            <person name="Morata J."/>
            <person name="Symeonidi A."/>
            <person name="Hiss M."/>
            <person name="Muchero W."/>
            <person name="Kamisugi Y."/>
            <person name="Saleh O."/>
            <person name="Blanc G."/>
            <person name="Decker E.L."/>
            <person name="van Gessel N."/>
            <person name="Grimwood J."/>
            <person name="Hayes R.D."/>
            <person name="Graham S.W."/>
            <person name="Gunter L.E."/>
            <person name="McDaniel S.F."/>
            <person name="Hoernstein S.N.W."/>
            <person name="Larsson A."/>
            <person name="Li F.W."/>
            <person name="Perroud P.F."/>
            <person name="Phillips J."/>
            <person name="Ranjan P."/>
            <person name="Rokshar D.S."/>
            <person name="Rothfels C.J."/>
            <person name="Schneider L."/>
            <person name="Shu S."/>
            <person name="Stevenson D.W."/>
            <person name="Thummler F."/>
            <person name="Tillich M."/>
            <person name="Villarreal Aguilar J.C."/>
            <person name="Widiez T."/>
            <person name="Wong G.K."/>
            <person name="Wymore A."/>
            <person name="Zhang Y."/>
            <person name="Zimmer A.D."/>
            <person name="Quatrano R.S."/>
            <person name="Mayer K.F.X."/>
            <person name="Goodstein D."/>
            <person name="Casacuberta J.M."/>
            <person name="Vandepoele K."/>
            <person name="Reski R."/>
            <person name="Cuming A.C."/>
            <person name="Tuskan G.A."/>
            <person name="Maumus F."/>
            <person name="Salse J."/>
            <person name="Schmutz J."/>
            <person name="Rensing S.A."/>
        </authorList>
    </citation>
    <scope>NUCLEOTIDE SEQUENCE [LARGE SCALE GENOMIC DNA]</scope>
    <source>
        <strain evidence="9 10">cv. Gransden 2004</strain>
    </source>
</reference>
<evidence type="ECO:0008006" key="11">
    <source>
        <dbReference type="Google" id="ProtNLM"/>
    </source>
</evidence>
<dbReference type="RefSeq" id="XP_024389760.1">
    <property type="nucleotide sequence ID" value="XM_024533992.2"/>
</dbReference>
<evidence type="ECO:0000259" key="6">
    <source>
        <dbReference type="PROSITE" id="PS50110"/>
    </source>
</evidence>
<evidence type="ECO:0000313" key="9">
    <source>
        <dbReference type="EnsemblPlants" id="Pp3c1_13570V3.1"/>
    </source>
</evidence>
<dbReference type="InterPro" id="IPR000014">
    <property type="entry name" value="PAS"/>
</dbReference>
<feature type="domain" description="Response regulatory" evidence="6">
    <location>
        <begin position="301"/>
        <end position="436"/>
    </location>
</feature>
<evidence type="ECO:0000256" key="3">
    <source>
        <dbReference type="ARBA" id="ARBA00022991"/>
    </source>
</evidence>
<dbReference type="PROSITE" id="PS50112">
    <property type="entry name" value="PAS"/>
    <property type="match status" value="1"/>
</dbReference>
<dbReference type="Gene3D" id="3.40.50.2300">
    <property type="match status" value="1"/>
</dbReference>
<evidence type="ECO:0000256" key="4">
    <source>
        <dbReference type="ARBA" id="ARBA00023170"/>
    </source>
</evidence>
<keyword evidence="3" id="KW-0157">Chromophore</keyword>
<name>A0A2K1L832_PHYPA</name>
<dbReference type="InterPro" id="IPR052048">
    <property type="entry name" value="ST_Response_Regulator"/>
</dbReference>
<evidence type="ECO:0000313" key="10">
    <source>
        <dbReference type="Proteomes" id="UP000006727"/>
    </source>
</evidence>
<dbReference type="InterPro" id="IPR013767">
    <property type="entry name" value="PAS_fold"/>
</dbReference>